<gene>
    <name evidence="2" type="ORF">KK137_03630</name>
</gene>
<dbReference type="InterPro" id="IPR036188">
    <property type="entry name" value="FAD/NAD-bd_sf"/>
</dbReference>
<dbReference type="EMBL" id="JAHFVK010000001">
    <property type="protein sequence ID" value="MBT2133418.1"/>
    <property type="molecule type" value="Genomic_DNA"/>
</dbReference>
<dbReference type="Gene3D" id="3.50.50.60">
    <property type="entry name" value="FAD/NAD(P)-binding domain"/>
    <property type="match status" value="1"/>
</dbReference>
<name>A0ABS5W0X6_9SPHN</name>
<keyword evidence="2" id="KW-0503">Monooxygenase</keyword>
<dbReference type="InterPro" id="IPR050407">
    <property type="entry name" value="Geranylgeranyl_reductase"/>
</dbReference>
<evidence type="ECO:0000259" key="1">
    <source>
        <dbReference type="Pfam" id="PF01494"/>
    </source>
</evidence>
<keyword evidence="3" id="KW-1185">Reference proteome</keyword>
<evidence type="ECO:0000313" key="3">
    <source>
        <dbReference type="Proteomes" id="UP000811255"/>
    </source>
</evidence>
<accession>A0ABS5W0X6</accession>
<dbReference type="PRINTS" id="PR00368">
    <property type="entry name" value="FADPNR"/>
</dbReference>
<dbReference type="Proteomes" id="UP000811255">
    <property type="component" value="Unassembled WGS sequence"/>
</dbReference>
<reference evidence="2 3" key="1">
    <citation type="submission" date="2021-05" db="EMBL/GenBank/DDBJ databases">
        <title>Croceibacterium sp. LX-88 genome sequence.</title>
        <authorList>
            <person name="Luo X."/>
        </authorList>
    </citation>
    <scope>NUCLEOTIDE SEQUENCE [LARGE SCALE GENOMIC DNA]</scope>
    <source>
        <strain evidence="2 3">LX-88</strain>
    </source>
</reference>
<dbReference type="PANTHER" id="PTHR42685:SF22">
    <property type="entry name" value="CONDITIONED MEDIUM FACTOR RECEPTOR 1"/>
    <property type="match status" value="1"/>
</dbReference>
<feature type="domain" description="FAD-binding" evidence="1">
    <location>
        <begin position="5"/>
        <end position="80"/>
    </location>
</feature>
<organism evidence="2 3">
    <name type="scientific">Croceibacterium selenioxidans</name>
    <dbReference type="NCBI Taxonomy" id="2838833"/>
    <lineage>
        <taxon>Bacteria</taxon>
        <taxon>Pseudomonadati</taxon>
        <taxon>Pseudomonadota</taxon>
        <taxon>Alphaproteobacteria</taxon>
        <taxon>Sphingomonadales</taxon>
        <taxon>Erythrobacteraceae</taxon>
        <taxon>Croceibacterium</taxon>
    </lineage>
</organism>
<comment type="caution">
    <text evidence="2">The sequence shown here is derived from an EMBL/GenBank/DDBJ whole genome shotgun (WGS) entry which is preliminary data.</text>
</comment>
<dbReference type="RefSeq" id="WP_214534668.1">
    <property type="nucleotide sequence ID" value="NZ_JAHFVK010000001.1"/>
</dbReference>
<protein>
    <submittedName>
        <fullName evidence="2">FAD-dependent monooxygenase</fullName>
    </submittedName>
</protein>
<keyword evidence="2" id="KW-0560">Oxidoreductase</keyword>
<dbReference type="Pfam" id="PF01494">
    <property type="entry name" value="FAD_binding_3"/>
    <property type="match status" value="1"/>
</dbReference>
<sequence>MRRTAPLILGAGPAGCAAAIALAREGAAPILLDRDADVRDCLCGGFLSWRTVDQLRALGVNPEVLGARRVDRLALLAHGAEAVVPLPSPAWSLSRRALDSALRQRAQALGATLAVDTARGLDGTTVLGQRQRWSGDGLFLATGKHDLRGHPRPRQTNDPALGLRLRLPSTPAREALLSGRIELHLFRGGYAGMVLQEDGSANLCLALRKSVLAACGGHPVQLFKQLTARSPALSERLGVEWRDHPIESIGAVPYGLIAEQTEPGLFHLGDQAAVIPSLAGEGISIALASGEMAARHWLAGGSATAPAYQRALARKARGPMRAAGLARAFAESPLGARAGVAMAQRVPPVLHWLMDASRIHPDAPLAQAPAAP</sequence>
<dbReference type="GO" id="GO:0004497">
    <property type="term" value="F:monooxygenase activity"/>
    <property type="evidence" value="ECO:0007669"/>
    <property type="project" value="UniProtKB-KW"/>
</dbReference>
<proteinExistence type="predicted"/>
<dbReference type="PANTHER" id="PTHR42685">
    <property type="entry name" value="GERANYLGERANYL DIPHOSPHATE REDUCTASE"/>
    <property type="match status" value="1"/>
</dbReference>
<dbReference type="SUPFAM" id="SSF51905">
    <property type="entry name" value="FAD/NAD(P)-binding domain"/>
    <property type="match status" value="1"/>
</dbReference>
<dbReference type="InterPro" id="IPR002938">
    <property type="entry name" value="FAD-bd"/>
</dbReference>
<evidence type="ECO:0000313" key="2">
    <source>
        <dbReference type="EMBL" id="MBT2133418.1"/>
    </source>
</evidence>